<organism evidence="2 3">
    <name type="scientific">Amborella trichopoda</name>
    <dbReference type="NCBI Taxonomy" id="13333"/>
    <lineage>
        <taxon>Eukaryota</taxon>
        <taxon>Viridiplantae</taxon>
        <taxon>Streptophyta</taxon>
        <taxon>Embryophyta</taxon>
        <taxon>Tracheophyta</taxon>
        <taxon>Spermatophyta</taxon>
        <taxon>Magnoliopsida</taxon>
        <taxon>Amborellales</taxon>
        <taxon>Amborellaceae</taxon>
        <taxon>Amborella</taxon>
    </lineage>
</organism>
<dbReference type="PANTHER" id="PTHR34145:SF28">
    <property type="entry name" value="F-BOX DOMAIN-CONTAINING PROTEIN"/>
    <property type="match status" value="1"/>
</dbReference>
<dbReference type="AlphaFoldDB" id="U5D2W1"/>
<dbReference type="EMBL" id="KI392442">
    <property type="protein sequence ID" value="ERN16550.1"/>
    <property type="molecule type" value="Genomic_DNA"/>
</dbReference>
<protein>
    <recommendedName>
        <fullName evidence="1">F-box domain-containing protein</fullName>
    </recommendedName>
</protein>
<keyword evidence="3" id="KW-1185">Reference proteome</keyword>
<dbReference type="InterPro" id="IPR006566">
    <property type="entry name" value="FBD"/>
</dbReference>
<sequence length="474" mass="53605">MELGLSSQSKKSVSSSADKLSYLPKEIISSILSFLPVREAGRTSVLARKWRNMWASMPVLNLDVDSFSESKTDETQEFFYDWNMIIHNFVSLHEGPILGFRLQEPICFWPWDLDQWVDLITKKGLQVFSIKRLRSHINLYTLHSSLFMCSSLVTLELVDCKLEPPPGFQGFLSLKFLSLEKSSVSDLVLEYLVSNSKMLENLKLIDCIDLCCIMVHGLSLLSFYLKGEFLAIDLSGSLNLKRVTIHWSCIGDPRDCVLSQVIEGLTKLDFLGFSGWTTSDIFDGALDTKMQRLSAPYNSLNVLDIELIWFAREDFMGIVYFLKNSPYLEVLRIKIDVAIEAEGSGSLKVSINEEAEDGESSETLVIKEAENWERSEAAINKDTEAGSNGLFWKKFNCDSNPWMGCLKIVDIKSLKGYEQVLEIAAFFLLNANVLDVLYIKTEKPCNQDVKVEMEKRLASFPIASSHAMIAYSNS</sequence>
<dbReference type="PROSITE" id="PS50181">
    <property type="entry name" value="FBOX"/>
    <property type="match status" value="1"/>
</dbReference>
<dbReference type="SMART" id="SM00579">
    <property type="entry name" value="FBD"/>
    <property type="match status" value="1"/>
</dbReference>
<dbReference type="Gramene" id="ERN16550">
    <property type="protein sequence ID" value="ERN16550"/>
    <property type="gene ID" value="AMTR_s00031p00154540"/>
</dbReference>
<dbReference type="Pfam" id="PF00646">
    <property type="entry name" value="F-box"/>
    <property type="match status" value="1"/>
</dbReference>
<dbReference type="InterPro" id="IPR053772">
    <property type="entry name" value="At1g61320/At1g61330-like"/>
</dbReference>
<dbReference type="CDD" id="cd22160">
    <property type="entry name" value="F-box_AtFBL13-like"/>
    <property type="match status" value="1"/>
</dbReference>
<dbReference type="InterPro" id="IPR055411">
    <property type="entry name" value="LRR_FXL15/At3g58940/PEG3-like"/>
</dbReference>
<dbReference type="InterPro" id="IPR001810">
    <property type="entry name" value="F-box_dom"/>
</dbReference>
<evidence type="ECO:0000313" key="3">
    <source>
        <dbReference type="Proteomes" id="UP000017836"/>
    </source>
</evidence>
<reference evidence="3" key="1">
    <citation type="journal article" date="2013" name="Science">
        <title>The Amborella genome and the evolution of flowering plants.</title>
        <authorList>
            <consortium name="Amborella Genome Project"/>
        </authorList>
    </citation>
    <scope>NUCLEOTIDE SEQUENCE [LARGE SCALE GENOMIC DNA]</scope>
</reference>
<dbReference type="Gene3D" id="3.80.10.10">
    <property type="entry name" value="Ribonuclease Inhibitor"/>
    <property type="match status" value="1"/>
</dbReference>
<dbReference type="eggNOG" id="ENOG502RQPH">
    <property type="taxonomic scope" value="Eukaryota"/>
</dbReference>
<dbReference type="InterPro" id="IPR032675">
    <property type="entry name" value="LRR_dom_sf"/>
</dbReference>
<dbReference type="Gene3D" id="1.20.1280.50">
    <property type="match status" value="1"/>
</dbReference>
<dbReference type="Pfam" id="PF24758">
    <property type="entry name" value="LRR_At5g56370"/>
    <property type="match status" value="1"/>
</dbReference>
<evidence type="ECO:0000313" key="2">
    <source>
        <dbReference type="EMBL" id="ERN16550.1"/>
    </source>
</evidence>
<gene>
    <name evidence="2" type="ORF">AMTR_s00031p00154540</name>
</gene>
<dbReference type="OrthoDB" id="629734at2759"/>
<dbReference type="KEGG" id="atr:18444866"/>
<name>U5D2W1_AMBTC</name>
<dbReference type="Proteomes" id="UP000017836">
    <property type="component" value="Unassembled WGS sequence"/>
</dbReference>
<evidence type="ECO:0000259" key="1">
    <source>
        <dbReference type="PROSITE" id="PS50181"/>
    </source>
</evidence>
<dbReference type="SUPFAM" id="SSF81383">
    <property type="entry name" value="F-box domain"/>
    <property type="match status" value="1"/>
</dbReference>
<dbReference type="PANTHER" id="PTHR34145">
    <property type="entry name" value="OS02G0105600 PROTEIN"/>
    <property type="match status" value="1"/>
</dbReference>
<dbReference type="OMA" id="RCANIGI"/>
<proteinExistence type="predicted"/>
<dbReference type="InterPro" id="IPR053781">
    <property type="entry name" value="F-box_AtFBL13-like"/>
</dbReference>
<accession>U5D2W1</accession>
<feature type="domain" description="F-box" evidence="1">
    <location>
        <begin position="17"/>
        <end position="53"/>
    </location>
</feature>
<dbReference type="InterPro" id="IPR036047">
    <property type="entry name" value="F-box-like_dom_sf"/>
</dbReference>
<dbReference type="HOGENOM" id="CLU_010721_0_1_1"/>
<dbReference type="SUPFAM" id="SSF52047">
    <property type="entry name" value="RNI-like"/>
    <property type="match status" value="1"/>
</dbReference>